<name>A0A5J4Z3U4_PORPP</name>
<dbReference type="AlphaFoldDB" id="A0A5J4Z3U4"/>
<comment type="caution">
    <text evidence="2">The sequence shown here is derived from an EMBL/GenBank/DDBJ whole genome shotgun (WGS) entry which is preliminary data.</text>
</comment>
<dbReference type="OrthoDB" id="286814at2759"/>
<sequence>MLLSIGSDKGMPASDARVAPCGFLPADSTSTAMAAHLRSSPIGQAGPSFALVVNPEKAKRNRCSSDVVSQSQVGASSLGSDSKAQEVFQNFQGLTVACGCPVSESDGARSSSMSLLPVLADGDLKPVADLTKSISTSALPALGEKKGIPRSSSSLTPPLGSATVPVSHLQGGVSRAAQESESKRARNNFPLAYALAMSLREECFKVKERKALARKAALSGHEVSDGEDVFDFPPWCEVYDPFYSPVVRSADNPYAWSALDIVGPTTERERRDGLVMERAENLLQDDKVNGSLVGCTSYVLRYARCSVSAYAVALQYLRRLARLPEFEDVISIDTVWRVFLVCVLISSKYLDDRVHSNQYYAEIANTTNEHLNRLEVMILEALDYRLYVSTRDYKEIERELALSALSSHGVLRNKTIEQGALFPQFTMAERSPRKSGRKGSFGGSQ</sequence>
<feature type="region of interest" description="Disordered" evidence="1">
    <location>
        <begin position="143"/>
        <end position="181"/>
    </location>
</feature>
<evidence type="ECO:0000313" key="3">
    <source>
        <dbReference type="Proteomes" id="UP000324585"/>
    </source>
</evidence>
<dbReference type="GO" id="GO:0019901">
    <property type="term" value="F:protein kinase binding"/>
    <property type="evidence" value="ECO:0007669"/>
    <property type="project" value="InterPro"/>
</dbReference>
<organism evidence="2 3">
    <name type="scientific">Porphyridium purpureum</name>
    <name type="common">Red alga</name>
    <name type="synonym">Porphyridium cruentum</name>
    <dbReference type="NCBI Taxonomy" id="35688"/>
    <lineage>
        <taxon>Eukaryota</taxon>
        <taxon>Rhodophyta</taxon>
        <taxon>Bangiophyceae</taxon>
        <taxon>Porphyridiales</taxon>
        <taxon>Porphyridiaceae</taxon>
        <taxon>Porphyridium</taxon>
    </lineage>
</organism>
<dbReference type="Pfam" id="PF08613">
    <property type="entry name" value="Cyclin"/>
    <property type="match status" value="1"/>
</dbReference>
<keyword evidence="3" id="KW-1185">Reference proteome</keyword>
<reference evidence="3" key="1">
    <citation type="journal article" date="2019" name="Nat. Commun.">
        <title>Expansion of phycobilisome linker gene families in mesophilic red algae.</title>
        <authorList>
            <person name="Lee J."/>
            <person name="Kim D."/>
            <person name="Bhattacharya D."/>
            <person name="Yoon H.S."/>
        </authorList>
    </citation>
    <scope>NUCLEOTIDE SEQUENCE [LARGE SCALE GENOMIC DNA]</scope>
    <source>
        <strain evidence="3">CCMP 1328</strain>
    </source>
</reference>
<evidence type="ECO:0000313" key="2">
    <source>
        <dbReference type="EMBL" id="KAA8497888.1"/>
    </source>
</evidence>
<accession>A0A5J4Z3U4</accession>
<dbReference type="PANTHER" id="PTHR15615:SF108">
    <property type="entry name" value="PROTEIN CNPPD1"/>
    <property type="match status" value="1"/>
</dbReference>
<protein>
    <submittedName>
        <fullName evidence="2">Cyclin-U4-3</fullName>
    </submittedName>
</protein>
<dbReference type="PANTHER" id="PTHR15615">
    <property type="match status" value="1"/>
</dbReference>
<dbReference type="SUPFAM" id="SSF47954">
    <property type="entry name" value="Cyclin-like"/>
    <property type="match status" value="1"/>
</dbReference>
<gene>
    <name evidence="2" type="ORF">FVE85_5473</name>
</gene>
<dbReference type="InterPro" id="IPR013922">
    <property type="entry name" value="Cyclin_PHO80-like"/>
</dbReference>
<dbReference type="Proteomes" id="UP000324585">
    <property type="component" value="Unassembled WGS sequence"/>
</dbReference>
<evidence type="ECO:0000256" key="1">
    <source>
        <dbReference type="SAM" id="MobiDB-lite"/>
    </source>
</evidence>
<proteinExistence type="predicted"/>
<dbReference type="Gene3D" id="1.10.472.10">
    <property type="entry name" value="Cyclin-like"/>
    <property type="match status" value="1"/>
</dbReference>
<dbReference type="EMBL" id="VRMN01000001">
    <property type="protein sequence ID" value="KAA8497888.1"/>
    <property type="molecule type" value="Genomic_DNA"/>
</dbReference>
<dbReference type="InterPro" id="IPR036915">
    <property type="entry name" value="Cyclin-like_sf"/>
</dbReference>